<evidence type="ECO:0000256" key="1">
    <source>
        <dbReference type="ARBA" id="ARBA00023016"/>
    </source>
</evidence>
<dbReference type="PANTHER" id="PTHR11527">
    <property type="entry name" value="HEAT-SHOCK PROTEIN 20 FAMILY MEMBER"/>
    <property type="match status" value="1"/>
</dbReference>
<name>A0A8T2QBX3_CERRI</name>
<feature type="domain" description="SHSP" evidence="5">
    <location>
        <begin position="22"/>
        <end position="132"/>
    </location>
</feature>
<comment type="caution">
    <text evidence="6">The sequence shown here is derived from an EMBL/GenBank/DDBJ whole genome shotgun (WGS) entry which is preliminary data.</text>
</comment>
<evidence type="ECO:0000256" key="2">
    <source>
        <dbReference type="PROSITE-ProRule" id="PRU00285"/>
    </source>
</evidence>
<dbReference type="Pfam" id="PF00011">
    <property type="entry name" value="HSP20"/>
    <property type="match status" value="1"/>
</dbReference>
<dbReference type="Gene3D" id="2.60.40.790">
    <property type="match status" value="1"/>
</dbReference>
<dbReference type="OMA" id="KKWHAKE"/>
<accession>A0A8T2QBX3</accession>
<dbReference type="InterPro" id="IPR002068">
    <property type="entry name" value="A-crystallin/Hsp20_dom"/>
</dbReference>
<feature type="signal peptide" evidence="4">
    <location>
        <begin position="1"/>
        <end position="31"/>
    </location>
</feature>
<evidence type="ECO:0000313" key="7">
    <source>
        <dbReference type="Proteomes" id="UP000825935"/>
    </source>
</evidence>
<evidence type="ECO:0000256" key="4">
    <source>
        <dbReference type="SAM" id="SignalP"/>
    </source>
</evidence>
<dbReference type="EMBL" id="CM035441">
    <property type="protein sequence ID" value="KAH7280731.1"/>
    <property type="molecule type" value="Genomic_DNA"/>
</dbReference>
<dbReference type="AlphaFoldDB" id="A0A8T2QBX3"/>
<comment type="similarity">
    <text evidence="2 3">Belongs to the small heat shock protein (HSP20) family.</text>
</comment>
<dbReference type="PROSITE" id="PS01031">
    <property type="entry name" value="SHSP"/>
    <property type="match status" value="1"/>
</dbReference>
<reference evidence="6" key="1">
    <citation type="submission" date="2021-08" db="EMBL/GenBank/DDBJ databases">
        <title>WGS assembly of Ceratopteris richardii.</title>
        <authorList>
            <person name="Marchant D.B."/>
            <person name="Chen G."/>
            <person name="Jenkins J."/>
            <person name="Shu S."/>
            <person name="Leebens-Mack J."/>
            <person name="Grimwood J."/>
            <person name="Schmutz J."/>
            <person name="Soltis P."/>
            <person name="Soltis D."/>
            <person name="Chen Z.-H."/>
        </authorList>
    </citation>
    <scope>NUCLEOTIDE SEQUENCE</scope>
    <source>
        <strain evidence="6">Whitten #5841</strain>
        <tissue evidence="6">Leaf</tissue>
    </source>
</reference>
<dbReference type="InterPro" id="IPR031107">
    <property type="entry name" value="Small_HSP"/>
</dbReference>
<proteinExistence type="inferred from homology"/>
<dbReference type="SUPFAM" id="SSF49764">
    <property type="entry name" value="HSP20-like chaperones"/>
    <property type="match status" value="1"/>
</dbReference>
<keyword evidence="7" id="KW-1185">Reference proteome</keyword>
<keyword evidence="1" id="KW-0346">Stress response</keyword>
<evidence type="ECO:0000313" key="6">
    <source>
        <dbReference type="EMBL" id="KAH7280731.1"/>
    </source>
</evidence>
<evidence type="ECO:0000256" key="3">
    <source>
        <dbReference type="RuleBase" id="RU003616"/>
    </source>
</evidence>
<dbReference type="CDD" id="cd06464">
    <property type="entry name" value="ACD_sHsps-like"/>
    <property type="match status" value="1"/>
</dbReference>
<protein>
    <recommendedName>
        <fullName evidence="5">SHSP domain-containing protein</fullName>
    </recommendedName>
</protein>
<dbReference type="InterPro" id="IPR008978">
    <property type="entry name" value="HSP20-like_chaperone"/>
</dbReference>
<feature type="chain" id="PRO_5036275804" description="SHSP domain-containing protein" evidence="4">
    <location>
        <begin position="32"/>
        <end position="132"/>
    </location>
</feature>
<organism evidence="6 7">
    <name type="scientific">Ceratopteris richardii</name>
    <name type="common">Triangle waterfern</name>
    <dbReference type="NCBI Taxonomy" id="49495"/>
    <lineage>
        <taxon>Eukaryota</taxon>
        <taxon>Viridiplantae</taxon>
        <taxon>Streptophyta</taxon>
        <taxon>Embryophyta</taxon>
        <taxon>Tracheophyta</taxon>
        <taxon>Polypodiopsida</taxon>
        <taxon>Polypodiidae</taxon>
        <taxon>Polypodiales</taxon>
        <taxon>Pteridineae</taxon>
        <taxon>Pteridaceae</taxon>
        <taxon>Parkerioideae</taxon>
        <taxon>Ceratopteris</taxon>
    </lineage>
</organism>
<dbReference type="Proteomes" id="UP000825935">
    <property type="component" value="Chromosome 36"/>
</dbReference>
<gene>
    <name evidence="6" type="ORF">KP509_36G011700</name>
</gene>
<dbReference type="EMBL" id="CM035441">
    <property type="protein sequence ID" value="KAH7280732.1"/>
    <property type="molecule type" value="Genomic_DNA"/>
</dbReference>
<sequence>MARNGSICLLLARTTHIVRVLSSISCGQVDADWTEDCDSHFFIFDVPGLTVKDVTLDIIDDIHLQISGEFPPERNFPGKWHTKERRTGAFRRTFQLPQDVLTSQIRAFDVEAGVLVVKVPKRKAFVRTIPIA</sequence>
<dbReference type="OrthoDB" id="1431247at2759"/>
<evidence type="ECO:0000259" key="5">
    <source>
        <dbReference type="PROSITE" id="PS01031"/>
    </source>
</evidence>
<keyword evidence="4" id="KW-0732">Signal</keyword>